<dbReference type="Gene3D" id="1.20.1280.290">
    <property type="match status" value="1"/>
</dbReference>
<organism evidence="12 13">
    <name type="scientific">Eimeria brunetti</name>
    <dbReference type="NCBI Taxonomy" id="51314"/>
    <lineage>
        <taxon>Eukaryota</taxon>
        <taxon>Sar</taxon>
        <taxon>Alveolata</taxon>
        <taxon>Apicomplexa</taxon>
        <taxon>Conoidasida</taxon>
        <taxon>Coccidia</taxon>
        <taxon>Eucoccidiorida</taxon>
        <taxon>Eimeriorina</taxon>
        <taxon>Eimeriidae</taxon>
        <taxon>Eimeria</taxon>
    </lineage>
</organism>
<comment type="subcellular location">
    <subcellularLocation>
        <location evidence="1">Endoplasmic reticulum membrane</location>
        <topology evidence="1">Multi-pass membrane protein</topology>
    </subcellularLocation>
</comment>
<dbReference type="GO" id="GO:0016192">
    <property type="term" value="P:vesicle-mediated transport"/>
    <property type="evidence" value="ECO:0007669"/>
    <property type="project" value="UniProtKB-KW"/>
</dbReference>
<dbReference type="EMBL" id="HG713058">
    <property type="protein sequence ID" value="CDJ52016.1"/>
    <property type="molecule type" value="Genomic_DNA"/>
</dbReference>
<evidence type="ECO:0000256" key="6">
    <source>
        <dbReference type="ARBA" id="ARBA00022892"/>
    </source>
</evidence>
<comment type="similarity">
    <text evidence="2">Belongs to the ERD2 family.</text>
</comment>
<proteinExistence type="inferred from homology"/>
<dbReference type="OrthoDB" id="434428at2759"/>
<evidence type="ECO:0000256" key="5">
    <source>
        <dbReference type="ARBA" id="ARBA00022824"/>
    </source>
</evidence>
<protein>
    <recommendedName>
        <fullName evidence="14">ER lumen protein retaining receptor</fullName>
    </recommendedName>
</protein>
<name>U6LPE8_9EIME</name>
<evidence type="ECO:0008006" key="14">
    <source>
        <dbReference type="Google" id="ProtNLM"/>
    </source>
</evidence>
<dbReference type="GO" id="GO:0046923">
    <property type="term" value="F:ER retention sequence binding"/>
    <property type="evidence" value="ECO:0007669"/>
    <property type="project" value="InterPro"/>
</dbReference>
<keyword evidence="3" id="KW-0813">Transport</keyword>
<accession>U6LPE8</accession>
<keyword evidence="6" id="KW-0931">ER-Golgi transport</keyword>
<evidence type="ECO:0000256" key="8">
    <source>
        <dbReference type="ARBA" id="ARBA00022989"/>
    </source>
</evidence>
<feature type="transmembrane region" description="Helical" evidence="11">
    <location>
        <begin position="16"/>
        <end position="33"/>
    </location>
</feature>
<feature type="transmembrane region" description="Helical" evidence="11">
    <location>
        <begin position="119"/>
        <end position="150"/>
    </location>
</feature>
<evidence type="ECO:0000256" key="4">
    <source>
        <dbReference type="ARBA" id="ARBA00022692"/>
    </source>
</evidence>
<evidence type="ECO:0000256" key="3">
    <source>
        <dbReference type="ARBA" id="ARBA00022448"/>
    </source>
</evidence>
<evidence type="ECO:0000313" key="13">
    <source>
        <dbReference type="Proteomes" id="UP000030750"/>
    </source>
</evidence>
<feature type="transmembrane region" description="Helical" evidence="11">
    <location>
        <begin position="206"/>
        <end position="227"/>
    </location>
</feature>
<dbReference type="Pfam" id="PF00810">
    <property type="entry name" value="ER_lumen_recept"/>
    <property type="match status" value="1"/>
</dbReference>
<dbReference type="Proteomes" id="UP000030750">
    <property type="component" value="Unassembled WGS sequence"/>
</dbReference>
<dbReference type="GO" id="GO:0005789">
    <property type="term" value="C:endoplasmic reticulum membrane"/>
    <property type="evidence" value="ECO:0007669"/>
    <property type="project" value="UniProtKB-SubCell"/>
</dbReference>
<dbReference type="InterPro" id="IPR000133">
    <property type="entry name" value="ER_ret_rcpt"/>
</dbReference>
<evidence type="ECO:0000256" key="1">
    <source>
        <dbReference type="ARBA" id="ARBA00004477"/>
    </source>
</evidence>
<feature type="transmembrane region" description="Helical" evidence="11">
    <location>
        <begin position="170"/>
        <end position="194"/>
    </location>
</feature>
<evidence type="ECO:0000256" key="10">
    <source>
        <dbReference type="ARBA" id="ARBA00023170"/>
    </source>
</evidence>
<evidence type="ECO:0000313" key="12">
    <source>
        <dbReference type="EMBL" id="CDJ52016.1"/>
    </source>
</evidence>
<keyword evidence="10" id="KW-0675">Receptor</keyword>
<sequence>MQPPPLLHGWTFLHDILNYSTAIFWLLAYVAVLQKVHKEKSACGLSFQTLFALVLVEVSNVLLIVSLLSYHSKPFNMDFFLVDCTSAAISILAFVYLYRNYRHSYEKQRDSFGHKYMRLLRLPASWCGPYSHLFFLYFLSLFLSFTMFLLRRSPHAPALAQVARYGNGRLALGLFLSLWECFNDSVLALALLPQLQMFYSRRPRKVNSLLGTFVAMLFCARTLAFVYW</sequence>
<feature type="transmembrane region" description="Helical" evidence="11">
    <location>
        <begin position="79"/>
        <end position="98"/>
    </location>
</feature>
<keyword evidence="9 11" id="KW-0472">Membrane</keyword>
<evidence type="ECO:0000256" key="11">
    <source>
        <dbReference type="SAM" id="Phobius"/>
    </source>
</evidence>
<dbReference type="AlphaFoldDB" id="U6LPE8"/>
<reference evidence="12" key="1">
    <citation type="submission" date="2013-10" db="EMBL/GenBank/DDBJ databases">
        <title>Genomic analysis of the causative agents of coccidiosis in chickens.</title>
        <authorList>
            <person name="Reid A.J."/>
            <person name="Blake D."/>
            <person name="Billington K."/>
            <person name="Browne H."/>
            <person name="Dunn M."/>
            <person name="Hung S."/>
            <person name="Kawahara F."/>
            <person name="Miranda-Saavedra D."/>
            <person name="Mourier T."/>
            <person name="Nagra H."/>
            <person name="Otto T.D."/>
            <person name="Rawlings N."/>
            <person name="Sanchez A."/>
            <person name="Sanders M."/>
            <person name="Subramaniam C."/>
            <person name="Tay Y."/>
            <person name="Dear P."/>
            <person name="Doerig C."/>
            <person name="Gruber A."/>
            <person name="Parkinson J."/>
            <person name="Shirley M."/>
            <person name="Wan K.L."/>
            <person name="Berriman M."/>
            <person name="Tomley F."/>
            <person name="Pain A."/>
        </authorList>
    </citation>
    <scope>NUCLEOTIDE SEQUENCE [LARGE SCALE GENOMIC DNA]</scope>
    <source>
        <strain evidence="12">Houghton</strain>
    </source>
</reference>
<evidence type="ECO:0000256" key="7">
    <source>
        <dbReference type="ARBA" id="ARBA00022927"/>
    </source>
</evidence>
<keyword evidence="13" id="KW-1185">Reference proteome</keyword>
<evidence type="ECO:0000256" key="9">
    <source>
        <dbReference type="ARBA" id="ARBA00023136"/>
    </source>
</evidence>
<gene>
    <name evidence="12" type="ORF">EBH_0013690</name>
</gene>
<keyword evidence="8 11" id="KW-1133">Transmembrane helix</keyword>
<dbReference type="GO" id="GO:0006621">
    <property type="term" value="P:protein retention in ER lumen"/>
    <property type="evidence" value="ECO:0007669"/>
    <property type="project" value="InterPro"/>
</dbReference>
<reference evidence="12" key="2">
    <citation type="submission" date="2013-10" db="EMBL/GenBank/DDBJ databases">
        <authorList>
            <person name="Aslett M."/>
        </authorList>
    </citation>
    <scope>NUCLEOTIDE SEQUENCE [LARGE SCALE GENOMIC DNA]</scope>
    <source>
        <strain evidence="12">Houghton</strain>
    </source>
</reference>
<feature type="transmembrane region" description="Helical" evidence="11">
    <location>
        <begin position="45"/>
        <end position="67"/>
    </location>
</feature>
<evidence type="ECO:0000256" key="2">
    <source>
        <dbReference type="ARBA" id="ARBA00010120"/>
    </source>
</evidence>
<dbReference type="VEuPathDB" id="ToxoDB:EBH_0013690"/>
<keyword evidence="5" id="KW-0256">Endoplasmic reticulum</keyword>
<keyword evidence="4 11" id="KW-0812">Transmembrane</keyword>
<dbReference type="GO" id="GO:0015031">
    <property type="term" value="P:protein transport"/>
    <property type="evidence" value="ECO:0007669"/>
    <property type="project" value="UniProtKB-KW"/>
</dbReference>
<keyword evidence="7" id="KW-0653">Protein transport</keyword>